<dbReference type="InterPro" id="IPR016024">
    <property type="entry name" value="ARM-type_fold"/>
</dbReference>
<dbReference type="InterPro" id="IPR014825">
    <property type="entry name" value="DNA_alkylation"/>
</dbReference>
<evidence type="ECO:0000313" key="1">
    <source>
        <dbReference type="EMBL" id="CAB4684883.1"/>
    </source>
</evidence>
<dbReference type="AlphaFoldDB" id="A0A6J6NKK5"/>
<dbReference type="CDD" id="cd06561">
    <property type="entry name" value="AlkD_like"/>
    <property type="match status" value="1"/>
</dbReference>
<organism evidence="1">
    <name type="scientific">freshwater metagenome</name>
    <dbReference type="NCBI Taxonomy" id="449393"/>
    <lineage>
        <taxon>unclassified sequences</taxon>
        <taxon>metagenomes</taxon>
        <taxon>ecological metagenomes</taxon>
    </lineage>
</organism>
<reference evidence="1" key="1">
    <citation type="submission" date="2020-05" db="EMBL/GenBank/DDBJ databases">
        <authorList>
            <person name="Chiriac C."/>
            <person name="Salcher M."/>
            <person name="Ghai R."/>
            <person name="Kavagutti S V."/>
        </authorList>
    </citation>
    <scope>NUCLEOTIDE SEQUENCE</scope>
</reference>
<dbReference type="Pfam" id="PF08713">
    <property type="entry name" value="DNA_alkylation"/>
    <property type="match status" value="1"/>
</dbReference>
<protein>
    <submittedName>
        <fullName evidence="1">Unannotated protein</fullName>
    </submittedName>
</protein>
<dbReference type="PANTHER" id="PTHR34070:SF1">
    <property type="entry name" value="DNA ALKYLATION REPAIR PROTEIN"/>
    <property type="match status" value="1"/>
</dbReference>
<gene>
    <name evidence="1" type="ORF">UFOPK2373_00475</name>
</gene>
<sequence length="237" mass="27581">MLKQLRLDLRALATEARAENSAWYFKTGKGEYGEGDLFLGVTVPDTRTVAKKYRELNSKDLETLANSKYHEERLTALHILNYKYSVAKTNSERVELFEFWLELVRTNKVNNWDLIDTSAPVLGEILSRHLGYGAPFMHALAKSENLWERRAAIILTFPLIRINKFGPTLAMAKDLMNDEHDLIHKAVGWMLREVGNRNEETLTDFLIKYKNVMPRTMLRYAIEKYPEKQRKAFLARD</sequence>
<dbReference type="SUPFAM" id="SSF48371">
    <property type="entry name" value="ARM repeat"/>
    <property type="match status" value="1"/>
</dbReference>
<proteinExistence type="predicted"/>
<dbReference type="EMBL" id="CAEZXL010000062">
    <property type="protein sequence ID" value="CAB4684883.1"/>
    <property type="molecule type" value="Genomic_DNA"/>
</dbReference>
<dbReference type="Gene3D" id="1.25.10.90">
    <property type="match status" value="1"/>
</dbReference>
<accession>A0A6J6NKK5</accession>
<dbReference type="PANTHER" id="PTHR34070">
    <property type="entry name" value="ARMADILLO-TYPE FOLD"/>
    <property type="match status" value="1"/>
</dbReference>
<name>A0A6J6NKK5_9ZZZZ</name>